<evidence type="ECO:0000313" key="3">
    <source>
        <dbReference type="EMBL" id="TYQ03877.1"/>
    </source>
</evidence>
<feature type="domain" description="SGNH" evidence="2">
    <location>
        <begin position="462"/>
        <end position="676"/>
    </location>
</feature>
<proteinExistence type="predicted"/>
<protein>
    <submittedName>
        <fullName evidence="3">Peptidoglycan/LPS O-acetylase OafA/YrhL</fullName>
    </submittedName>
</protein>
<dbReference type="InterPro" id="IPR050879">
    <property type="entry name" value="Acyltransferase_3"/>
</dbReference>
<dbReference type="EMBL" id="VNIQ01000004">
    <property type="protein sequence ID" value="TYQ03877.1"/>
    <property type="molecule type" value="Genomic_DNA"/>
</dbReference>
<gene>
    <name evidence="3" type="ORF">FNL38_104246</name>
</gene>
<dbReference type="Pfam" id="PF19040">
    <property type="entry name" value="SGNH"/>
    <property type="match status" value="1"/>
</dbReference>
<accession>A0A652YP86</accession>
<sequence>MPLTTPTTTVESPHKPRTRQYREDLNGLRGLAIALVVVFHVWFGKVSGGVDVFLVLSGYFFVGSLVRRAEAGGSLNPLPAFKRVFVRLFPPIAAVTFLTAAAALVLLPRTRWAGLADELTAVLGFFQNWQLALTSSDYLAADGSVSPLQHLWSMAVQGQFYLVAIAVVLVVASCVSRTRPELLRPTLTLVFGAFAVASFTYAAVMSGHDQAWNYYDSAARLWEPSVGALAALMLTRWNITRVGAWPLALKTALGIAGLASILLCGFFLDGAEQFPGPWTLVPTLAAIALIVSGEGNKTWTAHILAHPALSQLGSFAFALYLVHWPILVFTLVVTGRPEAGFVGGTLIIAASLAVAYGLRMAVEVPIERDAPARRPILLASVVGAAVIVTGMFGWQAYVGSQSTGQRAADTLDIPTHPGALTLTDGVSVPQASMVPSIFDAPLDLPITTLDGCISDFQQIDIVTCTYGDVNADRTIALAGGSHSEHWITALDELGRSNGFRVDTYLKMGCPLVAGESPAVSDVPDCAPWSSAVIDRLAATTPDYVFTTASRPSPDGPGDVTPEAYVEVWHELEQSGVQVLAIRDTPWLHHDGVPYRAIDCLATATSADHCALPRADMLSDINPAWEAIAELSNVALLDLSDGVCGPDLCRVTEGNVLVYHDSHHLTASYVRTLTPELGRQLGSATTWW</sequence>
<reference evidence="3" key="1">
    <citation type="submission" date="2019-07" db="EMBL/GenBank/DDBJ databases">
        <title>Genomic Encyclopedia of Type Strains, Phase IV (KMG-IV): sequencing the most valuable type-strain genomes for metagenomic binning, comparative biology and taxonomic classification.</title>
        <authorList>
            <person name="Goeker M."/>
        </authorList>
    </citation>
    <scope>NUCLEOTIDE SEQUENCE</scope>
    <source>
        <strain evidence="3">DSM 44596</strain>
    </source>
</reference>
<name>A0A652YP86_NOCGL</name>
<evidence type="ECO:0000259" key="2">
    <source>
        <dbReference type="Pfam" id="PF19040"/>
    </source>
</evidence>
<evidence type="ECO:0000259" key="1">
    <source>
        <dbReference type="Pfam" id="PF01757"/>
    </source>
</evidence>
<dbReference type="PANTHER" id="PTHR23028">
    <property type="entry name" value="ACETYLTRANSFERASE"/>
    <property type="match status" value="1"/>
</dbReference>
<dbReference type="Pfam" id="PF01757">
    <property type="entry name" value="Acyl_transf_3"/>
    <property type="match status" value="1"/>
</dbReference>
<dbReference type="GO" id="GO:0009103">
    <property type="term" value="P:lipopolysaccharide biosynthetic process"/>
    <property type="evidence" value="ECO:0007669"/>
    <property type="project" value="TreeGrafter"/>
</dbReference>
<dbReference type="GO" id="GO:0016747">
    <property type="term" value="F:acyltransferase activity, transferring groups other than amino-acyl groups"/>
    <property type="evidence" value="ECO:0007669"/>
    <property type="project" value="InterPro"/>
</dbReference>
<dbReference type="AlphaFoldDB" id="A0A652YP86"/>
<dbReference type="PANTHER" id="PTHR23028:SF53">
    <property type="entry name" value="ACYL_TRANSF_3 DOMAIN-CONTAINING PROTEIN"/>
    <property type="match status" value="1"/>
</dbReference>
<comment type="caution">
    <text evidence="3">The sequence shown here is derived from an EMBL/GenBank/DDBJ whole genome shotgun (WGS) entry which is preliminary data.</text>
</comment>
<organism evidence="3">
    <name type="scientific">Nocardia globerula</name>
    <dbReference type="NCBI Taxonomy" id="1818"/>
    <lineage>
        <taxon>Bacteria</taxon>
        <taxon>Bacillati</taxon>
        <taxon>Actinomycetota</taxon>
        <taxon>Actinomycetes</taxon>
        <taxon>Mycobacteriales</taxon>
        <taxon>Nocardiaceae</taxon>
        <taxon>Nocardia</taxon>
    </lineage>
</organism>
<dbReference type="GO" id="GO:0016020">
    <property type="term" value="C:membrane"/>
    <property type="evidence" value="ECO:0007669"/>
    <property type="project" value="TreeGrafter"/>
</dbReference>
<dbReference type="InterPro" id="IPR002656">
    <property type="entry name" value="Acyl_transf_3_dom"/>
</dbReference>
<dbReference type="InterPro" id="IPR043968">
    <property type="entry name" value="SGNH"/>
</dbReference>
<feature type="domain" description="Acyltransferase 3" evidence="1">
    <location>
        <begin position="24"/>
        <end position="358"/>
    </location>
</feature>